<dbReference type="SUPFAM" id="SSF54556">
    <property type="entry name" value="Chitinase insertion domain"/>
    <property type="match status" value="1"/>
</dbReference>
<dbReference type="VEuPathDB" id="FungiDB:P168DRAFT_324321"/>
<evidence type="ECO:0000256" key="5">
    <source>
        <dbReference type="ARBA" id="ARBA00023024"/>
    </source>
</evidence>
<dbReference type="GO" id="GO:0006032">
    <property type="term" value="P:chitin catabolic process"/>
    <property type="evidence" value="ECO:0007669"/>
    <property type="project" value="UniProtKB-KW"/>
</dbReference>
<evidence type="ECO:0000256" key="4">
    <source>
        <dbReference type="ARBA" id="ARBA00022801"/>
    </source>
</evidence>
<keyword evidence="7 9" id="KW-0326">Glycosidase</keyword>
<evidence type="ECO:0000256" key="8">
    <source>
        <dbReference type="ARBA" id="ARBA00023326"/>
    </source>
</evidence>
<reference evidence="11" key="1">
    <citation type="submission" date="2016-12" db="EMBL/GenBank/DDBJ databases">
        <title>The genomes of Aspergillus section Nigri reveals drivers in fungal speciation.</title>
        <authorList>
            <consortium name="DOE Joint Genome Institute"/>
            <person name="Vesth T.C."/>
            <person name="Nybo J."/>
            <person name="Theobald S."/>
            <person name="Brandl J."/>
            <person name="Frisvad J.C."/>
            <person name="Nielsen K.F."/>
            <person name="Lyhne E.K."/>
            <person name="Kogle M.E."/>
            <person name="Kuo A."/>
            <person name="Riley R."/>
            <person name="Clum A."/>
            <person name="Nolan M."/>
            <person name="Lipzen A."/>
            <person name="Salamov A."/>
            <person name="Henrissat B."/>
            <person name="Wiebenga A."/>
            <person name="De vries R.P."/>
            <person name="Grigoriev I.V."/>
            <person name="Mortensen U.H."/>
            <person name="Andersen M.R."/>
            <person name="Baker S.E."/>
        </authorList>
    </citation>
    <scope>NUCLEOTIDE SEQUENCE</scope>
    <source>
        <strain evidence="11">IBT 28561</strain>
    </source>
</reference>
<keyword evidence="8" id="KW-0624">Polysaccharide degradation</keyword>
<evidence type="ECO:0000313" key="12">
    <source>
        <dbReference type="Proteomes" id="UP000234254"/>
    </source>
</evidence>
<keyword evidence="12" id="KW-1185">Reference proteome</keyword>
<dbReference type="Gene3D" id="3.20.20.80">
    <property type="entry name" value="Glycosidases"/>
    <property type="match status" value="1"/>
</dbReference>
<dbReference type="GO" id="GO:0000272">
    <property type="term" value="P:polysaccharide catabolic process"/>
    <property type="evidence" value="ECO:0007669"/>
    <property type="project" value="UniProtKB-KW"/>
</dbReference>
<dbReference type="InterPro" id="IPR017853">
    <property type="entry name" value="GH"/>
</dbReference>
<evidence type="ECO:0000256" key="6">
    <source>
        <dbReference type="ARBA" id="ARBA00023277"/>
    </source>
</evidence>
<keyword evidence="4 9" id="KW-0378">Hydrolase</keyword>
<dbReference type="InterPro" id="IPR050314">
    <property type="entry name" value="Glycosyl_Hydrlase_18"/>
</dbReference>
<dbReference type="EC" id="3.2.1.14" evidence="3"/>
<dbReference type="GeneID" id="36548342"/>
<evidence type="ECO:0000256" key="1">
    <source>
        <dbReference type="ARBA" id="ARBA00000822"/>
    </source>
</evidence>
<name>A0A2I1DHJ6_ASPC2</name>
<evidence type="ECO:0000256" key="3">
    <source>
        <dbReference type="ARBA" id="ARBA00012729"/>
    </source>
</evidence>
<dbReference type="PANTHER" id="PTHR11177">
    <property type="entry name" value="CHITINASE"/>
    <property type="match status" value="1"/>
</dbReference>
<dbReference type="GO" id="GO:0008843">
    <property type="term" value="F:endochitinase activity"/>
    <property type="evidence" value="ECO:0007669"/>
    <property type="project" value="UniProtKB-EC"/>
</dbReference>
<dbReference type="RefSeq" id="XP_024697933.1">
    <property type="nucleotide sequence ID" value="XM_024840818.1"/>
</dbReference>
<dbReference type="InterPro" id="IPR001579">
    <property type="entry name" value="Glyco_hydro_18_chit_AS"/>
</dbReference>
<keyword evidence="6" id="KW-0119">Carbohydrate metabolism</keyword>
<accession>A0A2I1DHJ6</accession>
<comment type="similarity">
    <text evidence="2">Belongs to the glycosyl hydrolase 18 family. Chitinase class V subfamily.</text>
</comment>
<evidence type="ECO:0000256" key="7">
    <source>
        <dbReference type="ARBA" id="ARBA00023295"/>
    </source>
</evidence>
<evidence type="ECO:0000313" key="11">
    <source>
        <dbReference type="EMBL" id="PKY09339.1"/>
    </source>
</evidence>
<evidence type="ECO:0000256" key="9">
    <source>
        <dbReference type="RuleBase" id="RU000489"/>
    </source>
</evidence>
<dbReference type="PROSITE" id="PS01095">
    <property type="entry name" value="GH18_1"/>
    <property type="match status" value="1"/>
</dbReference>
<dbReference type="InterPro" id="IPR029070">
    <property type="entry name" value="Chitinase_insertion_sf"/>
</dbReference>
<dbReference type="Proteomes" id="UP000234254">
    <property type="component" value="Unassembled WGS sequence"/>
</dbReference>
<gene>
    <name evidence="11" type="ORF">P168DRAFT_324321</name>
</gene>
<dbReference type="SUPFAM" id="SSF51445">
    <property type="entry name" value="(Trans)glycosidases"/>
    <property type="match status" value="1"/>
</dbReference>
<evidence type="ECO:0000256" key="2">
    <source>
        <dbReference type="ARBA" id="ARBA00008682"/>
    </source>
</evidence>
<evidence type="ECO:0000259" key="10">
    <source>
        <dbReference type="PROSITE" id="PS51910"/>
    </source>
</evidence>
<dbReference type="PROSITE" id="PS51910">
    <property type="entry name" value="GH18_2"/>
    <property type="match status" value="1"/>
</dbReference>
<proteinExistence type="inferred from homology"/>
<dbReference type="GO" id="GO:0008061">
    <property type="term" value="F:chitin binding"/>
    <property type="evidence" value="ECO:0007669"/>
    <property type="project" value="InterPro"/>
</dbReference>
<dbReference type="Gene3D" id="3.10.50.10">
    <property type="match status" value="1"/>
</dbReference>
<dbReference type="SMART" id="SM00636">
    <property type="entry name" value="Glyco_18"/>
    <property type="match status" value="1"/>
</dbReference>
<dbReference type="EMBL" id="MSFM01000001">
    <property type="protein sequence ID" value="PKY09339.1"/>
    <property type="molecule type" value="Genomic_DNA"/>
</dbReference>
<comment type="catalytic activity">
    <reaction evidence="1">
        <text>Random endo-hydrolysis of N-acetyl-beta-D-glucosaminide (1-&gt;4)-beta-linkages in chitin and chitodextrins.</text>
        <dbReference type="EC" id="3.2.1.14"/>
    </reaction>
</comment>
<dbReference type="OrthoDB" id="73875at2759"/>
<dbReference type="InterPro" id="IPR001223">
    <property type="entry name" value="Glyco_hydro18_cat"/>
</dbReference>
<sequence length="1432" mass="159560">MDSGTPESLFQEVTAIKSMKSGLAGSPVEVWISIGGWTFSNNDTDTQPVFGDISRSDKKRQDFADNLVAFMTRYGFDGVDLDWEYPGATDRGGKEDDTENFVKLMETLKETFKRSSRGGYGLTFTVPSSYWYLRWFDVPKMLDAGADWVNLMSYDLHGVWDQDNPIGSYVHGHTNLTEIKESVNLLWRNKVPPEKVILGTGFYGRSFQLNDTSCTTPGCPFNGAAEKGECTGEGGILGWFEIKEIMKSRNISQIHDEEAAVNYFTFDENQWVSYDDAKTFQQKVDWANSVGLGGLMAWAIDLDDEDFTELGGLIGRDPGKGVDKSLVKREQEAASWSSDNGQECYATACGEKCKAEEVVLEDNFISNCHAKIGKQICCPRDRAPRSCRWRGGKDGSFCHGQCHNGELTLLLDGYGDFLCTTGRQAFCCTADRYKELLDGCSLGSCGGSCSKGTTEVAKQYDFGSCWNHAIHGYKRPWCCKKPLKDCHWVGKGSCDDNNCDNDDVQLSLSGYGDSATLCGVAGRKKSLCCAPPDNVELFTPVALENLFPDPPPETDSVKWDLQFLGGYANNGQTTPRVPITNPNDGAFGFVLITGPKDIVSSLSKRDGSHVEFVDCPSITSSERQKTRLICTTDEEDSNCDDILDGGLEGTVVRMPDNCGPGSYAVAHSLSPSGNQTLPPSLTKRMASSRKVMDLEFSYDFTLMKRSDEKVQLRVDYSNLPGYWDTVVDEPGEKSKRDIIDKRFFSSDSASWGRKFDRLSENHIAYYTDLSEPASEVIIDEQLQCGGDSYLQIESQGTCTLQVRFGFTIIGTLQPLHIDEAYGFVDLKLDLDATVNVTGNAAVHTEYKTRPAHITPNSDIVFSHPGIVSFKPTFDIQIGIKGDNSSFAGAFNTHFRTQTDPSVNHGWMRLTFPNSAGGTRGSLKGSHITNNFQGHMHTDNGNVEVTLNPKFEMGIELNQESSTAIAQRERGDIQARGSSNPLVGYLLNVYSPNKVIWGQSGVDLHLDSLYYSLTNFGDGTIEPWNSMVKPGVAVGKQPGGVHLHDQDENIGGIPVYRDRLRPWTMFKSDILSCPRNEDDDEPLCKAVDLCETGLIDDCDIDPPGSHRGRAPDHQKRVPLFFTGGVRPPYMSRCLAEDTGRMRGWQYKNLEYPTQSDWSTDDYNYDNSLDATDFSDCTAITVKGHIVPNNREYVTEHIMELQTLKLFFNDVAGNILPDGMSSIYPQIYCEFVKSLTEHSLKNPPTTPGSTTNSDVPTVRLMQLHGWTENWGHFALLEKTINRYKELLWEGKNPIEQRKRVELNGDRTRWEEGLTNIRTTFNVFAYLNFPNIHGNLTIISNNIKNELQRADKDWVAAGKGRSLTRINDYWSNWINGHLQRMQNDGRVWVTLCIQEMRATWSGADPGDKTAQYVLAALQYFDSQLPSITVNLQGLN</sequence>
<feature type="domain" description="GH18" evidence="10">
    <location>
        <begin position="1"/>
        <end position="320"/>
    </location>
</feature>
<keyword evidence="5" id="KW-0146">Chitin degradation</keyword>
<dbReference type="PANTHER" id="PTHR11177:SF397">
    <property type="entry name" value="CHITINASE"/>
    <property type="match status" value="1"/>
</dbReference>
<protein>
    <recommendedName>
        <fullName evidence="3">chitinase</fullName>
        <ecNumber evidence="3">3.2.1.14</ecNumber>
    </recommendedName>
</protein>
<comment type="caution">
    <text evidence="11">The sequence shown here is derived from an EMBL/GenBank/DDBJ whole genome shotgun (WGS) entry which is preliminary data.</text>
</comment>
<organism evidence="11 12">
    <name type="scientific">Aspergillus campestris (strain IBT 28561)</name>
    <dbReference type="NCBI Taxonomy" id="1392248"/>
    <lineage>
        <taxon>Eukaryota</taxon>
        <taxon>Fungi</taxon>
        <taxon>Dikarya</taxon>
        <taxon>Ascomycota</taxon>
        <taxon>Pezizomycotina</taxon>
        <taxon>Eurotiomycetes</taxon>
        <taxon>Eurotiomycetidae</taxon>
        <taxon>Eurotiales</taxon>
        <taxon>Aspergillaceae</taxon>
        <taxon>Aspergillus</taxon>
        <taxon>Aspergillus subgen. Circumdati</taxon>
    </lineage>
</organism>
<dbReference type="Pfam" id="PF00704">
    <property type="entry name" value="Glyco_hydro_18"/>
    <property type="match status" value="1"/>
</dbReference>
<dbReference type="InterPro" id="IPR011583">
    <property type="entry name" value="Chitinase_II/V-like_cat"/>
</dbReference>